<evidence type="ECO:0000313" key="1">
    <source>
        <dbReference type="EMBL" id="CAD6273325.1"/>
    </source>
</evidence>
<dbReference type="OrthoDB" id="693631at2759"/>
<dbReference type="EMBL" id="CAJGYO010000016">
    <property type="protein sequence ID" value="CAD6273325.1"/>
    <property type="molecule type" value="Genomic_DNA"/>
</dbReference>
<name>A0A811RU56_9POAL</name>
<keyword evidence="2" id="KW-1185">Reference proteome</keyword>
<dbReference type="Proteomes" id="UP000604825">
    <property type="component" value="Unassembled WGS sequence"/>
</dbReference>
<gene>
    <name evidence="1" type="ORF">NCGR_LOCUS56591</name>
</gene>
<organism evidence="1 2">
    <name type="scientific">Miscanthus lutarioriparius</name>
    <dbReference type="NCBI Taxonomy" id="422564"/>
    <lineage>
        <taxon>Eukaryota</taxon>
        <taxon>Viridiplantae</taxon>
        <taxon>Streptophyta</taxon>
        <taxon>Embryophyta</taxon>
        <taxon>Tracheophyta</taxon>
        <taxon>Spermatophyta</taxon>
        <taxon>Magnoliopsida</taxon>
        <taxon>Liliopsida</taxon>
        <taxon>Poales</taxon>
        <taxon>Poaceae</taxon>
        <taxon>PACMAD clade</taxon>
        <taxon>Panicoideae</taxon>
        <taxon>Andropogonodae</taxon>
        <taxon>Andropogoneae</taxon>
        <taxon>Saccharinae</taxon>
        <taxon>Miscanthus</taxon>
    </lineage>
</organism>
<proteinExistence type="predicted"/>
<protein>
    <submittedName>
        <fullName evidence="1">Uncharacterized protein</fullName>
    </submittedName>
</protein>
<reference evidence="1" key="1">
    <citation type="submission" date="2020-10" db="EMBL/GenBank/DDBJ databases">
        <authorList>
            <person name="Han B."/>
            <person name="Lu T."/>
            <person name="Zhao Q."/>
            <person name="Huang X."/>
            <person name="Zhao Y."/>
        </authorList>
    </citation>
    <scope>NUCLEOTIDE SEQUENCE</scope>
</reference>
<sequence>MDPNFQLLLDEIKSVKTAVNGVESCVSAVETSLGSRIFAMDRSISDQFGRVEDAVQVFDDWRPSVDASVEELRSEVSTPRK</sequence>
<dbReference type="AlphaFoldDB" id="A0A811RU56"/>
<accession>A0A811RU56</accession>
<comment type="caution">
    <text evidence="1">The sequence shown here is derived from an EMBL/GenBank/DDBJ whole genome shotgun (WGS) entry which is preliminary data.</text>
</comment>
<evidence type="ECO:0000313" key="2">
    <source>
        <dbReference type="Proteomes" id="UP000604825"/>
    </source>
</evidence>